<evidence type="ECO:0000313" key="4">
    <source>
        <dbReference type="Proteomes" id="UP000647172"/>
    </source>
</evidence>
<keyword evidence="1" id="KW-0472">Membrane</keyword>
<feature type="transmembrane region" description="Helical" evidence="1">
    <location>
        <begin position="51"/>
        <end position="71"/>
    </location>
</feature>
<dbReference type="RefSeq" id="WP_203764472.1">
    <property type="nucleotide sequence ID" value="NZ_BAAAYJ010000103.1"/>
</dbReference>
<proteinExistence type="predicted"/>
<name>A0A919JHZ7_9ACTN</name>
<dbReference type="Gene3D" id="2.60.200.40">
    <property type="match status" value="1"/>
</dbReference>
<dbReference type="GO" id="GO:0016301">
    <property type="term" value="F:kinase activity"/>
    <property type="evidence" value="ECO:0007669"/>
    <property type="project" value="InterPro"/>
</dbReference>
<dbReference type="Proteomes" id="UP000647172">
    <property type="component" value="Unassembled WGS sequence"/>
</dbReference>
<keyword evidence="1" id="KW-1133">Transmembrane helix</keyword>
<dbReference type="Pfam" id="PF00781">
    <property type="entry name" value="DAGK_cat"/>
    <property type="match status" value="1"/>
</dbReference>
<evidence type="ECO:0000259" key="2">
    <source>
        <dbReference type="PROSITE" id="PS50146"/>
    </source>
</evidence>
<dbReference type="AlphaFoldDB" id="A0A919JHZ7"/>
<protein>
    <recommendedName>
        <fullName evidence="2">DAGKc domain-containing protein</fullName>
    </recommendedName>
</protein>
<dbReference type="InterPro" id="IPR001206">
    <property type="entry name" value="Diacylglycerol_kinase_cat_dom"/>
</dbReference>
<dbReference type="InterPro" id="IPR017438">
    <property type="entry name" value="ATP-NAD_kinase_N"/>
</dbReference>
<feature type="transmembrane region" description="Helical" evidence="1">
    <location>
        <begin position="77"/>
        <end position="98"/>
    </location>
</feature>
<feature type="transmembrane region" description="Helical" evidence="1">
    <location>
        <begin position="26"/>
        <end position="44"/>
    </location>
</feature>
<comment type="caution">
    <text evidence="3">The sequence shown here is derived from an EMBL/GenBank/DDBJ whole genome shotgun (WGS) entry which is preliminary data.</text>
</comment>
<dbReference type="EMBL" id="BOMQ01000008">
    <property type="protein sequence ID" value="GIE47139.1"/>
    <property type="molecule type" value="Genomic_DNA"/>
</dbReference>
<reference evidence="3" key="1">
    <citation type="submission" date="2021-01" db="EMBL/GenBank/DDBJ databases">
        <title>Whole genome shotgun sequence of Actinoplanes nipponensis NBRC 14063.</title>
        <authorList>
            <person name="Komaki H."/>
            <person name="Tamura T."/>
        </authorList>
    </citation>
    <scope>NUCLEOTIDE SEQUENCE</scope>
    <source>
        <strain evidence="3">NBRC 14063</strain>
    </source>
</reference>
<dbReference type="SUPFAM" id="SSF111331">
    <property type="entry name" value="NAD kinase/diacylglycerol kinase-like"/>
    <property type="match status" value="1"/>
</dbReference>
<dbReference type="InterPro" id="IPR016064">
    <property type="entry name" value="NAD/diacylglycerol_kinase_sf"/>
</dbReference>
<evidence type="ECO:0000256" key="1">
    <source>
        <dbReference type="SAM" id="Phobius"/>
    </source>
</evidence>
<feature type="domain" description="DAGKc" evidence="2">
    <location>
        <begin position="139"/>
        <end position="268"/>
    </location>
</feature>
<evidence type="ECO:0000313" key="3">
    <source>
        <dbReference type="EMBL" id="GIE47139.1"/>
    </source>
</evidence>
<gene>
    <name evidence="3" type="ORF">Ani05nite_06730</name>
</gene>
<keyword evidence="1" id="KW-0812">Transmembrane</keyword>
<organism evidence="3 4">
    <name type="scientific">Actinoplanes nipponensis</name>
    <dbReference type="NCBI Taxonomy" id="135950"/>
    <lineage>
        <taxon>Bacteria</taxon>
        <taxon>Bacillati</taxon>
        <taxon>Actinomycetota</taxon>
        <taxon>Actinomycetes</taxon>
        <taxon>Micromonosporales</taxon>
        <taxon>Micromonosporaceae</taxon>
        <taxon>Actinoplanes</taxon>
    </lineage>
</organism>
<dbReference type="PROSITE" id="PS50146">
    <property type="entry name" value="DAGK"/>
    <property type="match status" value="1"/>
</dbReference>
<dbReference type="Gene3D" id="3.40.50.10330">
    <property type="entry name" value="Probable inorganic polyphosphate/atp-NAD kinase, domain 1"/>
    <property type="match status" value="1"/>
</dbReference>
<sequence>MTSDARYAAPAGVPAATAPSRPAERWLARLAFLFAAAATVLVLLVGILAGVLLLAVAAIGMAAGLAGAWWFLTHRGLWRWCAGALVVLAPLAVAVLFAVHHQIRVVVALALLWSGALAAGRRALAGSSPAAGPVEVEAPPPRRPFLIMNPRAGGGKVERFGLAGRARSLGAEVVLLGGPHETDVADLARQAVRDGADLLGVAGGDGTQARVAAVAAELGVPFLVISAGTRNHFALDLGLDREDPATCLDALTDGVEIRVDLGRVGDRTFVNNASFGAYAAVVQSAAYRDDKIGTALDLLPDLLAAHRGPRLSLRAADTVRTAPQAVLVSNNPYGSDDIAGLGRRPRLDGGVLGILAITVRDAADAAGLIRGRRWAPESLSVLTATEAVVDADVPSLPVGIDGEAVTLPTPVRCTIHPAALRVRVPRDRPGVPPARPELDWARLRRLALSTGGR</sequence>
<feature type="transmembrane region" description="Helical" evidence="1">
    <location>
        <begin position="105"/>
        <end position="124"/>
    </location>
</feature>
<accession>A0A919JHZ7</accession>
<keyword evidence="4" id="KW-1185">Reference proteome</keyword>